<dbReference type="Proteomes" id="UP001497516">
    <property type="component" value="Chromosome 10"/>
</dbReference>
<reference evidence="2 3" key="1">
    <citation type="submission" date="2024-04" db="EMBL/GenBank/DDBJ databases">
        <authorList>
            <person name="Fracassetti M."/>
        </authorList>
    </citation>
    <scope>NUCLEOTIDE SEQUENCE [LARGE SCALE GENOMIC DNA]</scope>
</reference>
<dbReference type="PANTHER" id="PTHR37610:SF77">
    <property type="entry name" value="INTEGRASE CATALYTIC DOMAIN-CONTAINING PROTEIN"/>
    <property type="match status" value="1"/>
</dbReference>
<dbReference type="Gene3D" id="4.10.60.10">
    <property type="entry name" value="Zinc finger, CCHC-type"/>
    <property type="match status" value="1"/>
</dbReference>
<organism evidence="2 3">
    <name type="scientific">Linum trigynum</name>
    <dbReference type="NCBI Taxonomy" id="586398"/>
    <lineage>
        <taxon>Eukaryota</taxon>
        <taxon>Viridiplantae</taxon>
        <taxon>Streptophyta</taxon>
        <taxon>Embryophyta</taxon>
        <taxon>Tracheophyta</taxon>
        <taxon>Spermatophyta</taxon>
        <taxon>Magnoliopsida</taxon>
        <taxon>eudicotyledons</taxon>
        <taxon>Gunneridae</taxon>
        <taxon>Pentapetalae</taxon>
        <taxon>rosids</taxon>
        <taxon>fabids</taxon>
        <taxon>Malpighiales</taxon>
        <taxon>Linaceae</taxon>
        <taxon>Linum</taxon>
    </lineage>
</organism>
<dbReference type="EMBL" id="OZ034814">
    <property type="protein sequence ID" value="CAL1362589.1"/>
    <property type="molecule type" value="Genomic_DNA"/>
</dbReference>
<dbReference type="GO" id="GO:0003676">
    <property type="term" value="F:nucleic acid binding"/>
    <property type="evidence" value="ECO:0007669"/>
    <property type="project" value="InterPro"/>
</dbReference>
<dbReference type="GO" id="GO:0008270">
    <property type="term" value="F:zinc ion binding"/>
    <property type="evidence" value="ECO:0007669"/>
    <property type="project" value="InterPro"/>
</dbReference>
<sequence>MVSELTAMDSQRLSVRLNHKNYALWEFQFRVFVEGHGLLGVLNGTTVKPAAPATDQEIARWEQSDARIRSWLLGCVDPMIALGLRMHSTAHGMWAHLAATYSTVNTARQFELQIALGRLEQGNKDVASYFSEAQELWIEQDLLTASLRSKEASAEVMEERQHARLCQFLMKLRPEFETVRSTLLNRDDLKLDGILGLLVREEIRLRTQAQLDIRPGKGETVIAASAVSDQLSSAAFAVQKPHFQRRVAAADVECHHCHEKCHYQKHCRKKNFCVYCKSRGHIVTDCKSAQRAAARANDPRSTSTDRAGGDRPVYATPAAVDAAPPSAINAAAAEQLVSAALQCSLPSAISSAFAALQVTGHDDGEADRARE</sequence>
<dbReference type="Pfam" id="PF14223">
    <property type="entry name" value="Retrotran_gag_2"/>
    <property type="match status" value="1"/>
</dbReference>
<evidence type="ECO:0000313" key="2">
    <source>
        <dbReference type="EMBL" id="CAL1362589.1"/>
    </source>
</evidence>
<dbReference type="PANTHER" id="PTHR37610">
    <property type="entry name" value="CCHC-TYPE DOMAIN-CONTAINING PROTEIN"/>
    <property type="match status" value="1"/>
</dbReference>
<dbReference type="AlphaFoldDB" id="A0AAV2D0A9"/>
<keyword evidence="3" id="KW-1185">Reference proteome</keyword>
<feature type="region of interest" description="Disordered" evidence="1">
    <location>
        <begin position="290"/>
        <end position="313"/>
    </location>
</feature>
<accession>A0AAV2D0A9</accession>
<name>A0AAV2D0A9_9ROSI</name>
<protein>
    <recommendedName>
        <fullName evidence="4">Retrotransposon Copia-like N-terminal domain-containing protein</fullName>
    </recommendedName>
</protein>
<dbReference type="InterPro" id="IPR036875">
    <property type="entry name" value="Znf_CCHC_sf"/>
</dbReference>
<proteinExistence type="predicted"/>
<gene>
    <name evidence="2" type="ORF">LTRI10_LOCUS9526</name>
</gene>
<evidence type="ECO:0000256" key="1">
    <source>
        <dbReference type="SAM" id="MobiDB-lite"/>
    </source>
</evidence>
<dbReference type="SUPFAM" id="SSF57756">
    <property type="entry name" value="Retrovirus zinc finger-like domains"/>
    <property type="match status" value="1"/>
</dbReference>
<evidence type="ECO:0008006" key="4">
    <source>
        <dbReference type="Google" id="ProtNLM"/>
    </source>
</evidence>
<evidence type="ECO:0000313" key="3">
    <source>
        <dbReference type="Proteomes" id="UP001497516"/>
    </source>
</evidence>